<sequence>MTAAPAGDGSADDALSSFYRKWLERWPEWPVVEVFVIPQRRETAIAWAALQQELLDAAWGGRESNPGELKLAWWSEELLGWAQGRRRHPLGRVLQRETAPWDTLALALPTLTRSRERPLDPNDAFASIEPAASAAAGIDSALFEGSATAADTVAATWLAWRVLQHGESAVPLAVLAEVGQGDGAQRWRTELLRRWPSQRGATRLRRLWASLAYSRLESPGGRAPASWRVLWRAWNAARN</sequence>
<evidence type="ECO:0000313" key="1">
    <source>
        <dbReference type="EMBL" id="MFC0677836.1"/>
    </source>
</evidence>
<dbReference type="RefSeq" id="WP_386666871.1">
    <property type="nucleotide sequence ID" value="NZ_JBHLTG010000001.1"/>
</dbReference>
<keyword evidence="2" id="KW-1185">Reference proteome</keyword>
<name>A0ABV6RM26_9GAMM</name>
<comment type="caution">
    <text evidence="1">The sequence shown here is derived from an EMBL/GenBank/DDBJ whole genome shotgun (WGS) entry which is preliminary data.</text>
</comment>
<dbReference type="EMBL" id="JBHLTG010000001">
    <property type="protein sequence ID" value="MFC0677836.1"/>
    <property type="molecule type" value="Genomic_DNA"/>
</dbReference>
<dbReference type="Proteomes" id="UP001589896">
    <property type="component" value="Unassembled WGS sequence"/>
</dbReference>
<reference evidence="1 2" key="1">
    <citation type="submission" date="2024-09" db="EMBL/GenBank/DDBJ databases">
        <authorList>
            <person name="Sun Q."/>
            <person name="Mori K."/>
        </authorList>
    </citation>
    <scope>NUCLEOTIDE SEQUENCE [LARGE SCALE GENOMIC DNA]</scope>
    <source>
        <strain evidence="1 2">KCTC 23076</strain>
    </source>
</reference>
<evidence type="ECO:0000313" key="2">
    <source>
        <dbReference type="Proteomes" id="UP001589896"/>
    </source>
</evidence>
<protein>
    <submittedName>
        <fullName evidence="1">Phytoene/squalene synthase family protein</fullName>
    </submittedName>
</protein>
<gene>
    <name evidence="1" type="ORF">ACFFGH_08290</name>
</gene>
<organism evidence="1 2">
    <name type="scientific">Lysobacter korlensis</name>
    <dbReference type="NCBI Taxonomy" id="553636"/>
    <lineage>
        <taxon>Bacteria</taxon>
        <taxon>Pseudomonadati</taxon>
        <taxon>Pseudomonadota</taxon>
        <taxon>Gammaproteobacteria</taxon>
        <taxon>Lysobacterales</taxon>
        <taxon>Lysobacteraceae</taxon>
        <taxon>Lysobacter</taxon>
    </lineage>
</organism>
<accession>A0ABV6RM26</accession>
<proteinExistence type="predicted"/>